<evidence type="ECO:0000313" key="2">
    <source>
        <dbReference type="Proteomes" id="UP000219193"/>
    </source>
</evidence>
<organism evidence="1 2">
    <name type="scientific">Salinimicrobium sediminis</name>
    <dbReference type="NCBI Taxonomy" id="1343891"/>
    <lineage>
        <taxon>Bacteria</taxon>
        <taxon>Pseudomonadati</taxon>
        <taxon>Bacteroidota</taxon>
        <taxon>Flavobacteriia</taxon>
        <taxon>Flavobacteriales</taxon>
        <taxon>Flavobacteriaceae</taxon>
        <taxon>Salinimicrobium</taxon>
    </lineage>
</organism>
<keyword evidence="2" id="KW-1185">Reference proteome</keyword>
<gene>
    <name evidence="1" type="ORF">SAMN06296241_0790</name>
</gene>
<evidence type="ECO:0000313" key="1">
    <source>
        <dbReference type="EMBL" id="SOC79269.1"/>
    </source>
</evidence>
<dbReference type="AlphaFoldDB" id="A0A285X4E2"/>
<sequence length="151" mass="16662">MNSITKEQLVEACAAYVERKLNTVQRAIDDLEAALKLETKCSMGDKYETGRAMLHLEFEKLAGQHEEFRKLRKTIRIIPVGRKDEQITFGSAVKTSVANYFIAIPAGEVKAGDEKFYAVGASSPIAQALSGKAAGEKLEFNGREILIKEVI</sequence>
<dbReference type="RefSeq" id="WP_097055014.1">
    <property type="nucleotide sequence ID" value="NZ_OCMF01000001.1"/>
</dbReference>
<dbReference type="EMBL" id="OCMF01000001">
    <property type="protein sequence ID" value="SOC79269.1"/>
    <property type="molecule type" value="Genomic_DNA"/>
</dbReference>
<protein>
    <recommendedName>
        <fullName evidence="3">Transcription elongation factor, GreA/GreB family</fullName>
    </recommendedName>
</protein>
<dbReference type="OrthoDB" id="667380at2"/>
<evidence type="ECO:0008006" key="3">
    <source>
        <dbReference type="Google" id="ProtNLM"/>
    </source>
</evidence>
<accession>A0A285X4E2</accession>
<dbReference type="Proteomes" id="UP000219193">
    <property type="component" value="Unassembled WGS sequence"/>
</dbReference>
<proteinExistence type="predicted"/>
<reference evidence="2" key="1">
    <citation type="submission" date="2017-09" db="EMBL/GenBank/DDBJ databases">
        <authorList>
            <person name="Varghese N."/>
            <person name="Submissions S."/>
        </authorList>
    </citation>
    <scope>NUCLEOTIDE SEQUENCE [LARGE SCALE GENOMIC DNA]</scope>
    <source>
        <strain evidence="2">CGMCC 1.12641</strain>
    </source>
</reference>
<name>A0A285X4E2_9FLAO</name>